<dbReference type="OrthoDB" id="4349954at2759"/>
<dbReference type="EMBL" id="GL888912">
    <property type="protein sequence ID" value="EGI57394.1"/>
    <property type="molecule type" value="Genomic_DNA"/>
</dbReference>
<dbReference type="Proteomes" id="UP000007755">
    <property type="component" value="Unassembled WGS sequence"/>
</dbReference>
<proteinExistence type="predicted"/>
<dbReference type="AlphaFoldDB" id="F4X845"/>
<gene>
    <name evidence="1" type="ORF">G5I_14582</name>
</gene>
<sequence length="168" mass="19216">MCSREYSKLYTSTTCNITSSYSEHTGCVLDLQPHHSSTVEEKVRLIQSTLTHMPVEKDDSLNSQIPSLKDNIKCIGELHSIIKISKCNKQKIKKQLISSCDKNEDDIIILMGNTTAFLSLSDVVYKAIEEVIDKNISENINIWISKLTKELTHLFNRINMFLDLYVVY</sequence>
<accession>F4X845</accession>
<organism evidence="2">
    <name type="scientific">Acromyrmex echinatior</name>
    <name type="common">Panamanian leafcutter ant</name>
    <name type="synonym">Acromyrmex octospinosus echinatior</name>
    <dbReference type="NCBI Taxonomy" id="103372"/>
    <lineage>
        <taxon>Eukaryota</taxon>
        <taxon>Metazoa</taxon>
        <taxon>Ecdysozoa</taxon>
        <taxon>Arthropoda</taxon>
        <taxon>Hexapoda</taxon>
        <taxon>Insecta</taxon>
        <taxon>Pterygota</taxon>
        <taxon>Neoptera</taxon>
        <taxon>Endopterygota</taxon>
        <taxon>Hymenoptera</taxon>
        <taxon>Apocrita</taxon>
        <taxon>Aculeata</taxon>
        <taxon>Formicoidea</taxon>
        <taxon>Formicidae</taxon>
        <taxon>Myrmicinae</taxon>
        <taxon>Acromyrmex</taxon>
    </lineage>
</organism>
<evidence type="ECO:0000313" key="2">
    <source>
        <dbReference type="Proteomes" id="UP000007755"/>
    </source>
</evidence>
<keyword evidence="2" id="KW-1185">Reference proteome</keyword>
<protein>
    <submittedName>
        <fullName evidence="1">Uncharacterized protein</fullName>
    </submittedName>
</protein>
<reference evidence="1" key="1">
    <citation type="submission" date="2011-02" db="EMBL/GenBank/DDBJ databases">
        <title>The genome of the leaf-cutting ant Acromyrmex echinatior suggests key adaptations to social evolution and fungus farming.</title>
        <authorList>
            <person name="Nygaard S."/>
            <person name="Zhang G."/>
        </authorList>
    </citation>
    <scope>NUCLEOTIDE SEQUENCE</scope>
</reference>
<evidence type="ECO:0000313" key="1">
    <source>
        <dbReference type="EMBL" id="EGI57394.1"/>
    </source>
</evidence>
<name>F4X845_ACREC</name>
<dbReference type="InParanoid" id="F4X845"/>